<protein>
    <recommendedName>
        <fullName evidence="1">Toprim domain-containing protein</fullName>
    </recommendedName>
</protein>
<name>A0A517SLU5_9PLAN</name>
<dbReference type="AlphaFoldDB" id="A0A517SLU5"/>
<dbReference type="Proteomes" id="UP000315700">
    <property type="component" value="Chromosome"/>
</dbReference>
<accession>A0A517SLU5</accession>
<dbReference type="RefSeq" id="WP_145034480.1">
    <property type="nucleotide sequence ID" value="NZ_CP036271.1"/>
</dbReference>
<dbReference type="OrthoDB" id="5757175at2"/>
<sequence length="317" mass="35515">MRSRADELEDMKRIDLRQYAASRGFVFDRRHSSRSSAVMRHPNGDKLIVAKNSQGQYVYFNAVGDDNGTIIDLIQSRDRVSLGEVRKLLRPWLGRDPAPLRDLPTLPIDLQPSEHNTAQVLADWMKARPIGPTHSYLEVERRIPVEVLHDPIFRDRIRRDDRHNALFSHFNQAGLCGFEIKNRSWTGFSPGGIKGLACSRPRPDDREMVVCETAIDMLSYAALKGIPGRRFFSTAGQISPMQAECLRSAFRNMPPGSTVILAFDHDDGGRTLAVQVRDALGPTGCAITEDFPQQPGADWNDVLQNHGETMSRISASP</sequence>
<dbReference type="InterPro" id="IPR025054">
    <property type="entry name" value="DUF3991"/>
</dbReference>
<evidence type="ECO:0000259" key="1">
    <source>
        <dbReference type="PROSITE" id="PS50880"/>
    </source>
</evidence>
<dbReference type="Gene3D" id="3.40.1360.10">
    <property type="match status" value="1"/>
</dbReference>
<dbReference type="CDD" id="cd00188">
    <property type="entry name" value="TOPRIM"/>
    <property type="match status" value="1"/>
</dbReference>
<organism evidence="2 3">
    <name type="scientific">Caulifigura coniformis</name>
    <dbReference type="NCBI Taxonomy" id="2527983"/>
    <lineage>
        <taxon>Bacteria</taxon>
        <taxon>Pseudomonadati</taxon>
        <taxon>Planctomycetota</taxon>
        <taxon>Planctomycetia</taxon>
        <taxon>Planctomycetales</taxon>
        <taxon>Planctomycetaceae</taxon>
        <taxon>Caulifigura</taxon>
    </lineage>
</organism>
<dbReference type="EMBL" id="CP036271">
    <property type="protein sequence ID" value="QDT57093.1"/>
    <property type="molecule type" value="Genomic_DNA"/>
</dbReference>
<dbReference type="InParanoid" id="A0A517SLU5"/>
<proteinExistence type="predicted"/>
<keyword evidence="3" id="KW-1185">Reference proteome</keyword>
<feature type="domain" description="Toprim" evidence="1">
    <location>
        <begin position="206"/>
        <end position="295"/>
    </location>
</feature>
<dbReference type="PROSITE" id="PS50880">
    <property type="entry name" value="TOPRIM"/>
    <property type="match status" value="1"/>
</dbReference>
<dbReference type="InterPro" id="IPR006171">
    <property type="entry name" value="TOPRIM_dom"/>
</dbReference>
<dbReference type="Pfam" id="PF13155">
    <property type="entry name" value="Toprim_2"/>
    <property type="match status" value="1"/>
</dbReference>
<evidence type="ECO:0000313" key="2">
    <source>
        <dbReference type="EMBL" id="QDT57093.1"/>
    </source>
</evidence>
<gene>
    <name evidence="2" type="ORF">Pan44_51590</name>
</gene>
<dbReference type="SUPFAM" id="SSF56731">
    <property type="entry name" value="DNA primase core"/>
    <property type="match status" value="1"/>
</dbReference>
<reference evidence="2 3" key="1">
    <citation type="submission" date="2019-02" db="EMBL/GenBank/DDBJ databases">
        <title>Deep-cultivation of Planctomycetes and their phenomic and genomic characterization uncovers novel biology.</title>
        <authorList>
            <person name="Wiegand S."/>
            <person name="Jogler M."/>
            <person name="Boedeker C."/>
            <person name="Pinto D."/>
            <person name="Vollmers J."/>
            <person name="Rivas-Marin E."/>
            <person name="Kohn T."/>
            <person name="Peeters S.H."/>
            <person name="Heuer A."/>
            <person name="Rast P."/>
            <person name="Oberbeckmann S."/>
            <person name="Bunk B."/>
            <person name="Jeske O."/>
            <person name="Meyerdierks A."/>
            <person name="Storesund J.E."/>
            <person name="Kallscheuer N."/>
            <person name="Luecker S."/>
            <person name="Lage O.M."/>
            <person name="Pohl T."/>
            <person name="Merkel B.J."/>
            <person name="Hornburger P."/>
            <person name="Mueller R.-W."/>
            <person name="Bruemmer F."/>
            <person name="Labrenz M."/>
            <person name="Spormann A.M."/>
            <person name="Op den Camp H."/>
            <person name="Overmann J."/>
            <person name="Amann R."/>
            <person name="Jetten M.S.M."/>
            <person name="Mascher T."/>
            <person name="Medema M.H."/>
            <person name="Devos D.P."/>
            <person name="Kaster A.-K."/>
            <person name="Ovreas L."/>
            <person name="Rohde M."/>
            <person name="Galperin M.Y."/>
            <person name="Jogler C."/>
        </authorList>
    </citation>
    <scope>NUCLEOTIDE SEQUENCE [LARGE SCALE GENOMIC DNA]</scope>
    <source>
        <strain evidence="2 3">Pan44</strain>
    </source>
</reference>
<evidence type="ECO:0000313" key="3">
    <source>
        <dbReference type="Proteomes" id="UP000315700"/>
    </source>
</evidence>
<dbReference type="KEGG" id="ccos:Pan44_51590"/>
<dbReference type="Pfam" id="PF13154">
    <property type="entry name" value="DUF3991"/>
    <property type="match status" value="1"/>
</dbReference>